<feature type="compositionally biased region" description="Basic residues" evidence="6">
    <location>
        <begin position="572"/>
        <end position="586"/>
    </location>
</feature>
<keyword evidence="3" id="KW-0547">Nucleotide-binding</keyword>
<evidence type="ECO:0000256" key="2">
    <source>
        <dbReference type="ARBA" id="ARBA00022679"/>
    </source>
</evidence>
<keyword evidence="9" id="KW-1185">Reference proteome</keyword>
<keyword evidence="4" id="KW-0418">Kinase</keyword>
<name>A0A5A5TID7_9CHLR</name>
<dbReference type="Proteomes" id="UP000322530">
    <property type="component" value="Unassembled WGS sequence"/>
</dbReference>
<proteinExistence type="predicted"/>
<dbReference type="GO" id="GO:0016787">
    <property type="term" value="F:hydrolase activity"/>
    <property type="evidence" value="ECO:0007669"/>
    <property type="project" value="InterPro"/>
</dbReference>
<dbReference type="InterPro" id="IPR010496">
    <property type="entry name" value="AL/BT2_dom"/>
</dbReference>
<evidence type="ECO:0000313" key="8">
    <source>
        <dbReference type="EMBL" id="GCF10769.1"/>
    </source>
</evidence>
<evidence type="ECO:0000256" key="4">
    <source>
        <dbReference type="ARBA" id="ARBA00022777"/>
    </source>
</evidence>
<dbReference type="CDD" id="cd14014">
    <property type="entry name" value="STKc_PknB_like"/>
    <property type="match status" value="1"/>
</dbReference>
<gene>
    <name evidence="8" type="ORF">KDI_43330</name>
</gene>
<dbReference type="GO" id="GO:0005524">
    <property type="term" value="F:ATP binding"/>
    <property type="evidence" value="ECO:0007669"/>
    <property type="project" value="UniProtKB-KW"/>
</dbReference>
<dbReference type="OrthoDB" id="6111975at2"/>
<evidence type="ECO:0000313" key="9">
    <source>
        <dbReference type="Proteomes" id="UP000322530"/>
    </source>
</evidence>
<dbReference type="GO" id="GO:0004674">
    <property type="term" value="F:protein serine/threonine kinase activity"/>
    <property type="evidence" value="ECO:0007669"/>
    <property type="project" value="UniProtKB-EC"/>
</dbReference>
<dbReference type="PROSITE" id="PS50011">
    <property type="entry name" value="PROTEIN_KINASE_DOM"/>
    <property type="match status" value="1"/>
</dbReference>
<dbReference type="Gene3D" id="1.10.510.10">
    <property type="entry name" value="Transferase(Phosphotransferase) domain 1"/>
    <property type="match status" value="1"/>
</dbReference>
<comment type="caution">
    <text evidence="8">The sequence shown here is derived from an EMBL/GenBank/DDBJ whole genome shotgun (WGS) entry which is preliminary data.</text>
</comment>
<dbReference type="AlphaFoldDB" id="A0A5A5TID7"/>
<dbReference type="RefSeq" id="WP_149403639.1">
    <property type="nucleotide sequence ID" value="NZ_BIXY01000082.1"/>
</dbReference>
<evidence type="ECO:0000256" key="1">
    <source>
        <dbReference type="ARBA" id="ARBA00012513"/>
    </source>
</evidence>
<keyword evidence="5" id="KW-0067">ATP-binding</keyword>
<reference evidence="8 9" key="1">
    <citation type="submission" date="2019-01" db="EMBL/GenBank/DDBJ databases">
        <title>Draft genome sequence of Dictyobacter sp. Uno17.</title>
        <authorList>
            <person name="Wang C.M."/>
            <person name="Zheng Y."/>
            <person name="Sakai Y."/>
            <person name="Abe K."/>
            <person name="Yokota A."/>
            <person name="Yabe S."/>
        </authorList>
    </citation>
    <scope>NUCLEOTIDE SEQUENCE [LARGE SCALE GENOMIC DNA]</scope>
    <source>
        <strain evidence="8 9">Uno17</strain>
    </source>
</reference>
<evidence type="ECO:0000256" key="3">
    <source>
        <dbReference type="ARBA" id="ARBA00022741"/>
    </source>
</evidence>
<dbReference type="InterPro" id="IPR011009">
    <property type="entry name" value="Kinase-like_dom_sf"/>
</dbReference>
<dbReference type="Pfam" id="PF06439">
    <property type="entry name" value="3keto-disac_hyd"/>
    <property type="match status" value="1"/>
</dbReference>
<feature type="domain" description="Protein kinase" evidence="7">
    <location>
        <begin position="8"/>
        <end position="279"/>
    </location>
</feature>
<dbReference type="EC" id="2.7.11.1" evidence="1"/>
<organism evidence="8 9">
    <name type="scientific">Dictyobacter arantiisoli</name>
    <dbReference type="NCBI Taxonomy" id="2014874"/>
    <lineage>
        <taxon>Bacteria</taxon>
        <taxon>Bacillati</taxon>
        <taxon>Chloroflexota</taxon>
        <taxon>Ktedonobacteria</taxon>
        <taxon>Ktedonobacterales</taxon>
        <taxon>Dictyobacteraceae</taxon>
        <taxon>Dictyobacter</taxon>
    </lineage>
</organism>
<evidence type="ECO:0000259" key="7">
    <source>
        <dbReference type="PROSITE" id="PS50011"/>
    </source>
</evidence>
<dbReference type="EMBL" id="BIXY01000082">
    <property type="protein sequence ID" value="GCF10769.1"/>
    <property type="molecule type" value="Genomic_DNA"/>
</dbReference>
<feature type="compositionally biased region" description="Low complexity" evidence="6">
    <location>
        <begin position="288"/>
        <end position="303"/>
    </location>
</feature>
<dbReference type="Gene3D" id="2.60.120.560">
    <property type="entry name" value="Exo-inulinase, domain 1"/>
    <property type="match status" value="1"/>
</dbReference>
<feature type="compositionally biased region" description="Pro residues" evidence="6">
    <location>
        <begin position="604"/>
        <end position="630"/>
    </location>
</feature>
<evidence type="ECO:0000256" key="6">
    <source>
        <dbReference type="SAM" id="MobiDB-lite"/>
    </source>
</evidence>
<evidence type="ECO:0000256" key="5">
    <source>
        <dbReference type="ARBA" id="ARBA00022840"/>
    </source>
</evidence>
<dbReference type="PANTHER" id="PTHR43671:SF13">
    <property type="entry name" value="SERINE_THREONINE-PROTEIN KINASE NEK2"/>
    <property type="match status" value="1"/>
</dbReference>
<keyword evidence="2" id="KW-0808">Transferase</keyword>
<feature type="region of interest" description="Disordered" evidence="6">
    <location>
        <begin position="566"/>
        <end position="633"/>
    </location>
</feature>
<accession>A0A5A5TID7</accession>
<dbReference type="InterPro" id="IPR050660">
    <property type="entry name" value="NEK_Ser/Thr_kinase"/>
</dbReference>
<dbReference type="PANTHER" id="PTHR43671">
    <property type="entry name" value="SERINE/THREONINE-PROTEIN KINASE NEK"/>
    <property type="match status" value="1"/>
</dbReference>
<dbReference type="InterPro" id="IPR000719">
    <property type="entry name" value="Prot_kinase_dom"/>
</dbReference>
<protein>
    <recommendedName>
        <fullName evidence="1">non-specific serine/threonine protein kinase</fullName>
        <ecNumber evidence="1">2.7.11.1</ecNumber>
    </recommendedName>
</protein>
<sequence length="777" mass="83277">METNFRIYTIIKMLGQHEASSKYLVNPTETPEKRFVLQVFDKPVLSGPAQREKFLQEIGKTRALEHSLLVPIVDAGIETRRAFVVSPYLTGGSLRDLLIHATVPSLTLARSLEIITQIGQALIYLHAHDITHGHLAPEHVFFDEHKQAMLGDIYHFEDQPLPSSSPDWYYQAPEQFRATASVDKKGRSDEEDEPSISHFSDQYALCCMAYEMITAQPPIKETVTLSFAEAVLQGSPQPLDALGMELPPGLNEILLKGLAKDPADRYPDIATLLADIESLAAQLETPTAAISKSSTSSTASIPTFPVPRTKRRQSMLSSSSALSEEEDTGTDTESGSDLQRDLEALSDEFKRSLLAADKSDPELNVETATSKLERAPVVETHDSFAEHDVSDELLASFLAIGTQSLSSMNASMAREEADIPTTKLSPALMPSSTASASLSARTASTASASLSARTASAASASLSARTASAVGSAPTLTRLPSSKRFQLPIPSFWQYDDQTKESHTRHWSIPVLIAAGCLSVSLFLNAYNPGVTFSEHAPLVRVTPTPTPTPTSLTLVPLTAPPTATVIVKPTARPRSRPKPRPKAHPTKSPVIVVPTQVVLAPTPTSPPPAPAPAPAPASKPKPTPTPVPPLFSGQLTAYDSTANSYSVNYINGFTGSNIRIEADIKNQGNGGGIIFRSPNGGATGYRLRIGTDGYYDLASPTGQLINNTKSASIKTGQNVWNHVTIVANGSQITIWANGQLLNQLTDSSYSTGGVAVMTVDFGAIGTTVCMMTIYRA</sequence>
<dbReference type="SUPFAM" id="SSF49899">
    <property type="entry name" value="Concanavalin A-like lectins/glucanases"/>
    <property type="match status" value="1"/>
</dbReference>
<dbReference type="Pfam" id="PF00069">
    <property type="entry name" value="Pkinase"/>
    <property type="match status" value="1"/>
</dbReference>
<feature type="region of interest" description="Disordered" evidence="6">
    <location>
        <begin position="288"/>
        <end position="337"/>
    </location>
</feature>
<dbReference type="SUPFAM" id="SSF56112">
    <property type="entry name" value="Protein kinase-like (PK-like)"/>
    <property type="match status" value="1"/>
</dbReference>
<dbReference type="InterPro" id="IPR013320">
    <property type="entry name" value="ConA-like_dom_sf"/>
</dbReference>